<dbReference type="Proteomes" id="UP000467840">
    <property type="component" value="Chromosome 17"/>
</dbReference>
<keyword evidence="2" id="KW-1185">Reference proteome</keyword>
<evidence type="ECO:0000313" key="2">
    <source>
        <dbReference type="Proteomes" id="UP000467840"/>
    </source>
</evidence>
<dbReference type="EMBL" id="JAAGAX010000007">
    <property type="protein sequence ID" value="KAF2308550.1"/>
    <property type="molecule type" value="Genomic_DNA"/>
</dbReference>
<dbReference type="AlphaFoldDB" id="A0A6A6M4F6"/>
<protein>
    <submittedName>
        <fullName evidence="1">Uncharacterized protein</fullName>
    </submittedName>
</protein>
<evidence type="ECO:0000313" key="1">
    <source>
        <dbReference type="EMBL" id="KAF2308550.1"/>
    </source>
</evidence>
<organism evidence="1 2">
    <name type="scientific">Hevea brasiliensis</name>
    <name type="common">Para rubber tree</name>
    <name type="synonym">Siphonia brasiliensis</name>
    <dbReference type="NCBI Taxonomy" id="3981"/>
    <lineage>
        <taxon>Eukaryota</taxon>
        <taxon>Viridiplantae</taxon>
        <taxon>Streptophyta</taxon>
        <taxon>Embryophyta</taxon>
        <taxon>Tracheophyta</taxon>
        <taxon>Spermatophyta</taxon>
        <taxon>Magnoliopsida</taxon>
        <taxon>eudicotyledons</taxon>
        <taxon>Gunneridae</taxon>
        <taxon>Pentapetalae</taxon>
        <taxon>rosids</taxon>
        <taxon>fabids</taxon>
        <taxon>Malpighiales</taxon>
        <taxon>Euphorbiaceae</taxon>
        <taxon>Crotonoideae</taxon>
        <taxon>Micrandreae</taxon>
        <taxon>Hevea</taxon>
    </lineage>
</organism>
<reference evidence="1 2" key="1">
    <citation type="journal article" date="2020" name="Mol. Plant">
        <title>The Chromosome-Based Rubber Tree Genome Provides New Insights into Spurge Genome Evolution and Rubber Biosynthesis.</title>
        <authorList>
            <person name="Liu J."/>
            <person name="Shi C."/>
            <person name="Shi C.C."/>
            <person name="Li W."/>
            <person name="Zhang Q.J."/>
            <person name="Zhang Y."/>
            <person name="Li K."/>
            <person name="Lu H.F."/>
            <person name="Shi C."/>
            <person name="Zhu S.T."/>
            <person name="Xiao Z.Y."/>
            <person name="Nan H."/>
            <person name="Yue Y."/>
            <person name="Zhu X.G."/>
            <person name="Wu Y."/>
            <person name="Hong X.N."/>
            <person name="Fan G.Y."/>
            <person name="Tong Y."/>
            <person name="Zhang D."/>
            <person name="Mao C.L."/>
            <person name="Liu Y.L."/>
            <person name="Hao S.J."/>
            <person name="Liu W.Q."/>
            <person name="Lv M.Q."/>
            <person name="Zhang H.B."/>
            <person name="Liu Y."/>
            <person name="Hu-Tang G.R."/>
            <person name="Wang J.P."/>
            <person name="Wang J.H."/>
            <person name="Sun Y.H."/>
            <person name="Ni S.B."/>
            <person name="Chen W.B."/>
            <person name="Zhang X.C."/>
            <person name="Jiao Y.N."/>
            <person name="Eichler E.E."/>
            <person name="Li G.H."/>
            <person name="Liu X."/>
            <person name="Gao L.Z."/>
        </authorList>
    </citation>
    <scope>NUCLEOTIDE SEQUENCE [LARGE SCALE GENOMIC DNA]</scope>
    <source>
        <strain evidence="2">cv. GT1</strain>
        <tissue evidence="1">Leaf</tissue>
    </source>
</reference>
<accession>A0A6A6M4F6</accession>
<name>A0A6A6M4F6_HEVBR</name>
<comment type="caution">
    <text evidence="1">The sequence shown here is derived from an EMBL/GenBank/DDBJ whole genome shotgun (WGS) entry which is preliminary data.</text>
</comment>
<sequence length="146" mass="16088">MWELIAMETSLPPLIEFSSSHSAAHMVYPGALYSRGLELGIDYFDVQTVKLAGLLPHDVGCGPLSLVSMRVSPQCYKWASNSRKNGVVFLKEEDIAVSNVRIDLTCGRHNPLNRVRPAVGQFGTGTVKTGLTKIGVELDWNRLVQF</sequence>
<gene>
    <name evidence="1" type="ORF">GH714_010498</name>
</gene>
<proteinExistence type="predicted"/>